<reference evidence="11 12" key="1">
    <citation type="submission" date="2021-07" db="EMBL/GenBank/DDBJ databases">
        <title>Paenibacillus radiodurans sp. nov., isolated from the southeastern edge of Tengger Desert.</title>
        <authorList>
            <person name="Zhang G."/>
        </authorList>
    </citation>
    <scope>NUCLEOTIDE SEQUENCE [LARGE SCALE GENOMIC DNA]</scope>
    <source>
        <strain evidence="11 12">DT7-4</strain>
    </source>
</reference>
<name>A0ABS7DCQ8_9BACL</name>
<keyword evidence="9" id="KW-0812">Transmembrane</keyword>
<keyword evidence="5" id="KW-0547">Nucleotide-binding</keyword>
<evidence type="ECO:0000259" key="10">
    <source>
        <dbReference type="PROSITE" id="PS50109"/>
    </source>
</evidence>
<evidence type="ECO:0000256" key="8">
    <source>
        <dbReference type="ARBA" id="ARBA00023012"/>
    </source>
</evidence>
<dbReference type="Gene3D" id="3.30.565.10">
    <property type="entry name" value="Histidine kinase-like ATPase, C-terminal domain"/>
    <property type="match status" value="1"/>
</dbReference>
<feature type="transmembrane region" description="Helical" evidence="9">
    <location>
        <begin position="195"/>
        <end position="214"/>
    </location>
</feature>
<feature type="domain" description="Histidine kinase" evidence="10">
    <location>
        <begin position="243"/>
        <end position="451"/>
    </location>
</feature>
<keyword evidence="7" id="KW-0067">ATP-binding</keyword>
<keyword evidence="9" id="KW-1133">Transmembrane helix</keyword>
<comment type="catalytic activity">
    <reaction evidence="1">
        <text>ATP + protein L-histidine = ADP + protein N-phospho-L-histidine.</text>
        <dbReference type="EC" id="2.7.13.3"/>
    </reaction>
</comment>
<evidence type="ECO:0000256" key="1">
    <source>
        <dbReference type="ARBA" id="ARBA00000085"/>
    </source>
</evidence>
<dbReference type="InterPro" id="IPR036890">
    <property type="entry name" value="HATPase_C_sf"/>
</dbReference>
<gene>
    <name evidence="11" type="ORF">K0T92_23315</name>
</gene>
<dbReference type="InterPro" id="IPR003594">
    <property type="entry name" value="HATPase_dom"/>
</dbReference>
<organism evidence="11 12">
    <name type="scientific">Paenibacillus oenotherae</name>
    <dbReference type="NCBI Taxonomy" id="1435645"/>
    <lineage>
        <taxon>Bacteria</taxon>
        <taxon>Bacillati</taxon>
        <taxon>Bacillota</taxon>
        <taxon>Bacilli</taxon>
        <taxon>Bacillales</taxon>
        <taxon>Paenibacillaceae</taxon>
        <taxon>Paenibacillus</taxon>
    </lineage>
</organism>
<feature type="transmembrane region" description="Helical" evidence="9">
    <location>
        <begin position="133"/>
        <end position="154"/>
    </location>
</feature>
<proteinExistence type="predicted"/>
<dbReference type="PRINTS" id="PR00344">
    <property type="entry name" value="BCTRLSENSOR"/>
</dbReference>
<keyword evidence="8" id="KW-0902">Two-component regulatory system</keyword>
<dbReference type="EC" id="2.7.13.3" evidence="2"/>
<evidence type="ECO:0000256" key="3">
    <source>
        <dbReference type="ARBA" id="ARBA00022553"/>
    </source>
</evidence>
<dbReference type="RefSeq" id="WP_219875029.1">
    <property type="nucleotide sequence ID" value="NZ_JAHZIJ010000028.1"/>
</dbReference>
<evidence type="ECO:0000313" key="12">
    <source>
        <dbReference type="Proteomes" id="UP000812277"/>
    </source>
</evidence>
<keyword evidence="9" id="KW-0472">Membrane</keyword>
<evidence type="ECO:0000256" key="9">
    <source>
        <dbReference type="SAM" id="Phobius"/>
    </source>
</evidence>
<dbReference type="InterPro" id="IPR004358">
    <property type="entry name" value="Sig_transdc_His_kin-like_C"/>
</dbReference>
<keyword evidence="12" id="KW-1185">Reference proteome</keyword>
<dbReference type="EMBL" id="JAHZIJ010000028">
    <property type="protein sequence ID" value="MBW7477655.1"/>
    <property type="molecule type" value="Genomic_DNA"/>
</dbReference>
<evidence type="ECO:0000256" key="4">
    <source>
        <dbReference type="ARBA" id="ARBA00022679"/>
    </source>
</evidence>
<evidence type="ECO:0000256" key="2">
    <source>
        <dbReference type="ARBA" id="ARBA00012438"/>
    </source>
</evidence>
<evidence type="ECO:0000256" key="6">
    <source>
        <dbReference type="ARBA" id="ARBA00022777"/>
    </source>
</evidence>
<comment type="caution">
    <text evidence="11">The sequence shown here is derived from an EMBL/GenBank/DDBJ whole genome shotgun (WGS) entry which is preliminary data.</text>
</comment>
<dbReference type="PROSITE" id="PS50109">
    <property type="entry name" value="HIS_KIN"/>
    <property type="match status" value="1"/>
</dbReference>
<keyword evidence="4" id="KW-0808">Transferase</keyword>
<dbReference type="SUPFAM" id="SSF55874">
    <property type="entry name" value="ATPase domain of HSP90 chaperone/DNA topoisomerase II/histidine kinase"/>
    <property type="match status" value="1"/>
</dbReference>
<keyword evidence="3" id="KW-0597">Phosphoprotein</keyword>
<dbReference type="GO" id="GO:0016301">
    <property type="term" value="F:kinase activity"/>
    <property type="evidence" value="ECO:0007669"/>
    <property type="project" value="UniProtKB-KW"/>
</dbReference>
<keyword evidence="6 11" id="KW-0418">Kinase</keyword>
<feature type="transmembrane region" description="Helical" evidence="9">
    <location>
        <begin position="62"/>
        <end position="88"/>
    </location>
</feature>
<evidence type="ECO:0000256" key="5">
    <source>
        <dbReference type="ARBA" id="ARBA00022741"/>
    </source>
</evidence>
<dbReference type="InterPro" id="IPR005467">
    <property type="entry name" value="His_kinase_dom"/>
</dbReference>
<sequence length="472" mass="52230">MLYAFILTLTIGLVITFAGNRTPTAKGAAYLMFAAAAGCLGRALEGGIIKSVVDHELLPLPMIPYLVGASEIGIAIGIYALPCCYVNYAYASWGVRAASWWVKIGLRLHWVLAALLVAYHGRLVPVTLAERRLNLAVVATLVIGASIIIVVGYIRERNPVRRRNRLEAMLLFVPLMMINLFIGYVGAAFGFKNMFLLNTVLITLFFMWFIVFAIKRGLFGLRLRLERQLYSSAISGLGTGVSQLNHAIKNQASLLVLFGDRLKQISDNPTKEQLLHQAELIAETGHHLAQWTDRIHAQTQEIILQEEQVNLASLIEYNLTTLSGMGDDIHIVRDYTIEPLLHCDPTHLKETIANIIINASEAMGGKGTLTIRICESGKWLILSFEDTGHGMDASQQAKVLQPFYTTKRNPGNYGLGLSYCFQVMERHRGELRLCSKAGQGTVVSLCFSLKRMKKQAAASLAKGEPANRYRAK</sequence>
<accession>A0ABS7DCQ8</accession>
<evidence type="ECO:0000313" key="11">
    <source>
        <dbReference type="EMBL" id="MBW7477655.1"/>
    </source>
</evidence>
<dbReference type="PANTHER" id="PTHR43065:SF10">
    <property type="entry name" value="PEROXIDE STRESS-ACTIVATED HISTIDINE KINASE MAK3"/>
    <property type="match status" value="1"/>
</dbReference>
<dbReference type="SMART" id="SM00387">
    <property type="entry name" value="HATPase_c"/>
    <property type="match status" value="1"/>
</dbReference>
<feature type="transmembrane region" description="Helical" evidence="9">
    <location>
        <begin position="166"/>
        <end position="189"/>
    </location>
</feature>
<dbReference type="Pfam" id="PF02518">
    <property type="entry name" value="HATPase_c"/>
    <property type="match status" value="1"/>
</dbReference>
<evidence type="ECO:0000256" key="7">
    <source>
        <dbReference type="ARBA" id="ARBA00022840"/>
    </source>
</evidence>
<protein>
    <recommendedName>
        <fullName evidence="2">histidine kinase</fullName>
        <ecNumber evidence="2">2.7.13.3</ecNumber>
    </recommendedName>
</protein>
<feature type="transmembrane region" description="Helical" evidence="9">
    <location>
        <begin position="100"/>
        <end position="121"/>
    </location>
</feature>
<dbReference type="Proteomes" id="UP000812277">
    <property type="component" value="Unassembled WGS sequence"/>
</dbReference>
<dbReference type="PANTHER" id="PTHR43065">
    <property type="entry name" value="SENSOR HISTIDINE KINASE"/>
    <property type="match status" value="1"/>
</dbReference>